<keyword evidence="1" id="KW-0812">Transmembrane</keyword>
<gene>
    <name evidence="2" type="ORF">HB907_06510</name>
</gene>
<accession>A0A841ZWT2</accession>
<evidence type="ECO:0000313" key="3">
    <source>
        <dbReference type="Proteomes" id="UP000586951"/>
    </source>
</evidence>
<keyword evidence="1" id="KW-0472">Membrane</keyword>
<sequence>MNELVNNDKTKEKNNKQNLEGWIWLICIVIIMSGFVACIVFIPKKLAEEDRRNHETVGAYIEANLMNPNEKLLSYTYDKEDSFLFGYELYVVYRSLSDGKFETHSKKVDMGSFEKFAKENREKEKLKDLEKELDNQ</sequence>
<evidence type="ECO:0000313" key="2">
    <source>
        <dbReference type="EMBL" id="MBC1565056.1"/>
    </source>
</evidence>
<feature type="transmembrane region" description="Helical" evidence="1">
    <location>
        <begin position="22"/>
        <end position="42"/>
    </location>
</feature>
<keyword evidence="1" id="KW-1133">Transmembrane helix</keyword>
<proteinExistence type="predicted"/>
<evidence type="ECO:0000256" key="1">
    <source>
        <dbReference type="SAM" id="Phobius"/>
    </source>
</evidence>
<dbReference type="Proteomes" id="UP000586951">
    <property type="component" value="Unassembled WGS sequence"/>
</dbReference>
<name>A0A841ZWT2_9LIST</name>
<dbReference type="AlphaFoldDB" id="A0A841ZWT2"/>
<reference evidence="2 3" key="1">
    <citation type="submission" date="2020-03" db="EMBL/GenBank/DDBJ databases">
        <title>Soil Listeria distribution.</title>
        <authorList>
            <person name="Liao J."/>
            <person name="Wiedmann M."/>
        </authorList>
    </citation>
    <scope>NUCLEOTIDE SEQUENCE [LARGE SCALE GENOMIC DNA]</scope>
    <source>
        <strain evidence="2 3">FSL L7-1427</strain>
    </source>
</reference>
<dbReference type="EMBL" id="JAARRU010000001">
    <property type="protein sequence ID" value="MBC1565056.1"/>
    <property type="molecule type" value="Genomic_DNA"/>
</dbReference>
<organism evidence="2 3">
    <name type="scientific">Listeria booriae</name>
    <dbReference type="NCBI Taxonomy" id="1552123"/>
    <lineage>
        <taxon>Bacteria</taxon>
        <taxon>Bacillati</taxon>
        <taxon>Bacillota</taxon>
        <taxon>Bacilli</taxon>
        <taxon>Bacillales</taxon>
        <taxon>Listeriaceae</taxon>
        <taxon>Listeria</taxon>
    </lineage>
</organism>
<comment type="caution">
    <text evidence="2">The sequence shown here is derived from an EMBL/GenBank/DDBJ whole genome shotgun (WGS) entry which is preliminary data.</text>
</comment>
<dbReference type="RefSeq" id="WP_185417026.1">
    <property type="nucleotide sequence ID" value="NZ_JAARRU010000001.1"/>
</dbReference>
<protein>
    <submittedName>
        <fullName evidence="2">Uncharacterized protein</fullName>
    </submittedName>
</protein>